<dbReference type="Gene3D" id="2.30.42.10">
    <property type="match status" value="2"/>
</dbReference>
<dbReference type="Pfam" id="PF13365">
    <property type="entry name" value="Trypsin_2"/>
    <property type="match status" value="1"/>
</dbReference>
<evidence type="ECO:0000256" key="6">
    <source>
        <dbReference type="ARBA" id="ARBA00022825"/>
    </source>
</evidence>
<dbReference type="GO" id="GO:0004252">
    <property type="term" value="F:serine-type endopeptidase activity"/>
    <property type="evidence" value="ECO:0007669"/>
    <property type="project" value="InterPro"/>
</dbReference>
<dbReference type="Proteomes" id="UP000537130">
    <property type="component" value="Unassembled WGS sequence"/>
</dbReference>
<dbReference type="PROSITE" id="PS50106">
    <property type="entry name" value="PDZ"/>
    <property type="match status" value="2"/>
</dbReference>
<organism evidence="11 12">
    <name type="scientific">Litorivivens lipolytica</name>
    <dbReference type="NCBI Taxonomy" id="1524264"/>
    <lineage>
        <taxon>Bacteria</taxon>
        <taxon>Pseudomonadati</taxon>
        <taxon>Pseudomonadota</taxon>
        <taxon>Gammaproteobacteria</taxon>
        <taxon>Litorivivens</taxon>
    </lineage>
</organism>
<keyword evidence="2 11" id="KW-0645">Protease</keyword>
<keyword evidence="4" id="KW-0677">Repeat</keyword>
<dbReference type="AlphaFoldDB" id="A0A7W4Z4V1"/>
<feature type="active site" description="Charge relay system" evidence="7">
    <location>
        <position position="220"/>
    </location>
</feature>
<feature type="chain" id="PRO_5038799937" evidence="9">
    <location>
        <begin position="30"/>
        <end position="460"/>
    </location>
</feature>
<dbReference type="InterPro" id="IPR001478">
    <property type="entry name" value="PDZ"/>
</dbReference>
<comment type="caution">
    <text evidence="11">The sequence shown here is derived from an EMBL/GenBank/DDBJ whole genome shotgun (WGS) entry which is preliminary data.</text>
</comment>
<name>A0A7W4Z4V1_9GAMM</name>
<evidence type="ECO:0000256" key="4">
    <source>
        <dbReference type="ARBA" id="ARBA00022737"/>
    </source>
</evidence>
<feature type="active site" description="Charge relay system" evidence="7">
    <location>
        <position position="116"/>
    </location>
</feature>
<feature type="domain" description="PDZ" evidence="10">
    <location>
        <begin position="385"/>
        <end position="452"/>
    </location>
</feature>
<dbReference type="EMBL" id="JACHWY010000001">
    <property type="protein sequence ID" value="MBB3046518.1"/>
    <property type="molecule type" value="Genomic_DNA"/>
</dbReference>
<dbReference type="Pfam" id="PF00595">
    <property type="entry name" value="PDZ"/>
    <property type="match status" value="1"/>
</dbReference>
<accession>A0A7W4Z4V1</accession>
<keyword evidence="6" id="KW-0720">Serine protease</keyword>
<reference evidence="11 12" key="1">
    <citation type="submission" date="2020-08" db="EMBL/GenBank/DDBJ databases">
        <title>Genomic Encyclopedia of Type Strains, Phase III (KMG-III): the genomes of soil and plant-associated and newly described type strains.</title>
        <authorList>
            <person name="Whitman W."/>
        </authorList>
    </citation>
    <scope>NUCLEOTIDE SEQUENCE [LARGE SCALE GENOMIC DNA]</scope>
    <source>
        <strain evidence="11 12">CECT 8654</strain>
    </source>
</reference>
<evidence type="ECO:0000256" key="2">
    <source>
        <dbReference type="ARBA" id="ARBA00022670"/>
    </source>
</evidence>
<dbReference type="PRINTS" id="PR00834">
    <property type="entry name" value="PROTEASES2C"/>
</dbReference>
<dbReference type="SUPFAM" id="SSF50156">
    <property type="entry name" value="PDZ domain-like"/>
    <property type="match status" value="2"/>
</dbReference>
<evidence type="ECO:0000256" key="3">
    <source>
        <dbReference type="ARBA" id="ARBA00022729"/>
    </source>
</evidence>
<evidence type="ECO:0000313" key="11">
    <source>
        <dbReference type="EMBL" id="MBB3046518.1"/>
    </source>
</evidence>
<proteinExistence type="inferred from homology"/>
<dbReference type="SMART" id="SM00228">
    <property type="entry name" value="PDZ"/>
    <property type="match status" value="2"/>
</dbReference>
<dbReference type="PANTHER" id="PTHR22939">
    <property type="entry name" value="SERINE PROTEASE FAMILY S1C HTRA-RELATED"/>
    <property type="match status" value="1"/>
</dbReference>
<feature type="active site" description="Charge relay system" evidence="7">
    <location>
        <position position="146"/>
    </location>
</feature>
<dbReference type="InterPro" id="IPR009003">
    <property type="entry name" value="Peptidase_S1_PA"/>
</dbReference>
<dbReference type="GO" id="GO:0006508">
    <property type="term" value="P:proteolysis"/>
    <property type="evidence" value="ECO:0007669"/>
    <property type="project" value="UniProtKB-KW"/>
</dbReference>
<gene>
    <name evidence="11" type="ORF">FHR99_000754</name>
</gene>
<evidence type="ECO:0000256" key="5">
    <source>
        <dbReference type="ARBA" id="ARBA00022801"/>
    </source>
</evidence>
<dbReference type="CDD" id="cd10839">
    <property type="entry name" value="cpPDZ1_DegP-like"/>
    <property type="match status" value="1"/>
</dbReference>
<feature type="signal peptide" evidence="9">
    <location>
        <begin position="1"/>
        <end position="29"/>
    </location>
</feature>
<dbReference type="CDD" id="cd23084">
    <property type="entry name" value="cpPDZ2_DegP-like"/>
    <property type="match status" value="1"/>
</dbReference>
<dbReference type="InterPro" id="IPR001940">
    <property type="entry name" value="Peptidase_S1C"/>
</dbReference>
<keyword evidence="12" id="KW-1185">Reference proteome</keyword>
<comment type="similarity">
    <text evidence="1">Belongs to the peptidase S1C family.</text>
</comment>
<feature type="binding site" evidence="8">
    <location>
        <begin position="236"/>
        <end position="240"/>
    </location>
    <ligand>
        <name>substrate</name>
    </ligand>
</feature>
<evidence type="ECO:0000256" key="9">
    <source>
        <dbReference type="SAM" id="SignalP"/>
    </source>
</evidence>
<sequence length="460" mass="48754">MRQFSSQLNLWSLVLLTALTVFMSSAVHAAWPLTDGDDKPLPSLAPMLEKVNPAVVNISTYTTRTVQQNPLLRDPFFRRFFNMPEQQMPERKRRTTSAGSGVIIDAKNGTVVTNHHVIDGADEITVALEDGRSYTAELIGSDPDVDIAVLKIDAKNLREVPISDSEKLRVGDFVVAIGNPFGLGQTVTTGIVSALGRTGLGIEGYENFIQTDASINPGNSGGALVNLQGELIGINTAIIAPAGGNVGIGFAIPTNMANASISQILEHGEVKRGQLGVIIQDLTPELADAFGIDNGQRGALIAEVQPGTAADKAGLEAGDVVVAVDGKDILSSAQLRNAVGVRKIGDTLTLTIVRDGKQRTIKSKIGEPSKLVAGKDEAVHRFLEGASLQEADDKDGVLVSEIEQGTAAARSGLRPGDIIVSANKQRVKTIAELRKAAKGSDKRLLLQVKRGRAALYIVLQ</sequence>
<feature type="binding site" evidence="8">
    <location>
        <begin position="218"/>
        <end position="220"/>
    </location>
    <ligand>
        <name>substrate</name>
    </ligand>
</feature>
<evidence type="ECO:0000256" key="1">
    <source>
        <dbReference type="ARBA" id="ARBA00010541"/>
    </source>
</evidence>
<dbReference type="InterPro" id="IPR011782">
    <property type="entry name" value="Pept_S1C_Do"/>
</dbReference>
<evidence type="ECO:0000313" key="12">
    <source>
        <dbReference type="Proteomes" id="UP000537130"/>
    </source>
</evidence>
<dbReference type="SUPFAM" id="SSF50494">
    <property type="entry name" value="Trypsin-like serine proteases"/>
    <property type="match status" value="1"/>
</dbReference>
<dbReference type="PANTHER" id="PTHR22939:SF129">
    <property type="entry name" value="SERINE PROTEASE HTRA2, MITOCHONDRIAL"/>
    <property type="match status" value="1"/>
</dbReference>
<evidence type="ECO:0000256" key="7">
    <source>
        <dbReference type="PIRSR" id="PIRSR611782-1"/>
    </source>
</evidence>
<dbReference type="Gene3D" id="2.40.10.120">
    <property type="match status" value="1"/>
</dbReference>
<evidence type="ECO:0000256" key="8">
    <source>
        <dbReference type="PIRSR" id="PIRSR611782-2"/>
    </source>
</evidence>
<dbReference type="NCBIfam" id="TIGR02037">
    <property type="entry name" value="degP_htrA_DO"/>
    <property type="match status" value="1"/>
</dbReference>
<keyword evidence="5" id="KW-0378">Hydrolase</keyword>
<keyword evidence="3 9" id="KW-0732">Signal</keyword>
<dbReference type="Pfam" id="PF13180">
    <property type="entry name" value="PDZ_2"/>
    <property type="match status" value="1"/>
</dbReference>
<feature type="domain" description="PDZ" evidence="10">
    <location>
        <begin position="264"/>
        <end position="356"/>
    </location>
</feature>
<dbReference type="InterPro" id="IPR036034">
    <property type="entry name" value="PDZ_sf"/>
</dbReference>
<feature type="binding site" evidence="8">
    <location>
        <position position="116"/>
    </location>
    <ligand>
        <name>substrate</name>
    </ligand>
</feature>
<feature type="binding site" evidence="8">
    <location>
        <position position="146"/>
    </location>
    <ligand>
        <name>substrate</name>
    </ligand>
</feature>
<dbReference type="FunFam" id="2.40.10.10:FF:000001">
    <property type="entry name" value="Periplasmic serine protease DegS"/>
    <property type="match status" value="1"/>
</dbReference>
<protein>
    <submittedName>
        <fullName evidence="11">Do/DeqQ family serine protease</fullName>
    </submittedName>
</protein>
<evidence type="ECO:0000259" key="10">
    <source>
        <dbReference type="PROSITE" id="PS50106"/>
    </source>
</evidence>